<evidence type="ECO:0000256" key="5">
    <source>
        <dbReference type="ARBA" id="ARBA00023849"/>
    </source>
</evidence>
<organism evidence="8 9">
    <name type="scientific">Vanilla planifolia</name>
    <name type="common">Vanilla</name>
    <dbReference type="NCBI Taxonomy" id="51239"/>
    <lineage>
        <taxon>Eukaryota</taxon>
        <taxon>Viridiplantae</taxon>
        <taxon>Streptophyta</taxon>
        <taxon>Embryophyta</taxon>
        <taxon>Tracheophyta</taxon>
        <taxon>Spermatophyta</taxon>
        <taxon>Magnoliopsida</taxon>
        <taxon>Liliopsida</taxon>
        <taxon>Asparagales</taxon>
        <taxon>Orchidaceae</taxon>
        <taxon>Vanilloideae</taxon>
        <taxon>Vanilleae</taxon>
        <taxon>Vanilla</taxon>
    </lineage>
</organism>
<evidence type="ECO:0000256" key="6">
    <source>
        <dbReference type="ARBA" id="ARBA00032058"/>
    </source>
</evidence>
<dbReference type="OrthoDB" id="730183at2759"/>
<dbReference type="SUPFAM" id="SSF52833">
    <property type="entry name" value="Thioredoxin-like"/>
    <property type="match status" value="1"/>
</dbReference>
<dbReference type="InterPro" id="IPR032801">
    <property type="entry name" value="PXL2A/B/C"/>
</dbReference>
<reference evidence="8 9" key="1">
    <citation type="journal article" date="2020" name="Nat. Food">
        <title>A phased Vanilla planifolia genome enables genetic improvement of flavour and production.</title>
        <authorList>
            <person name="Hasing T."/>
            <person name="Tang H."/>
            <person name="Brym M."/>
            <person name="Khazi F."/>
            <person name="Huang T."/>
            <person name="Chambers A.H."/>
        </authorList>
    </citation>
    <scope>NUCLEOTIDE SEQUENCE [LARGE SCALE GENOMIC DNA]</scope>
    <source>
        <tissue evidence="8">Leaf</tissue>
    </source>
</reference>
<proteinExistence type="inferred from homology"/>
<accession>A0A835Q554</accession>
<evidence type="ECO:0000313" key="8">
    <source>
        <dbReference type="EMBL" id="KAG0464400.1"/>
    </source>
</evidence>
<keyword evidence="2" id="KW-0963">Cytoplasm</keyword>
<keyword evidence="9" id="KW-1185">Reference proteome</keyword>
<dbReference type="GO" id="GO:0005737">
    <property type="term" value="C:cytoplasm"/>
    <property type="evidence" value="ECO:0007669"/>
    <property type="project" value="UniProtKB-SubCell"/>
</dbReference>
<sequence>MASFVMEEFLGEGVLKGLIHQFGAAGWHDVPTLKIVTAEDMDLLKLTQQQKDALELRKYLHDRSLMQYADKMEDAGLTVSKLLKMRAIALSSQFSMRRAHVANVFKRERTTSSTTNVDLELKLKEGHVFKGIVAGKTTGHHLCSCFDPSPILDDVAPYPSLANISIRKLTTEYKACVECQLATKAPLLKASELWNEKPTVLLCIRRPGCIICRAEAHRLYSRKPVFDALGFQLVVVLHELIESQVKEFWPSYWGGMVVIDQSMGFFEALGSGKLLKERFLTDIVLNSRAIANYKAAKASGFKGNHIGEGDIKGGLFVIRRGRGGVAYQFIERKLGDWAPIVEVIEICSRVQVSKQMMAYNSYLSFYMLMVGNKKILVGRFKND</sequence>
<dbReference type="EMBL" id="JADCNL010000010">
    <property type="protein sequence ID" value="KAG0464400.1"/>
    <property type="molecule type" value="Genomic_DNA"/>
</dbReference>
<dbReference type="Proteomes" id="UP000636800">
    <property type="component" value="Chromosome 10"/>
</dbReference>
<evidence type="ECO:0000256" key="7">
    <source>
        <dbReference type="ARBA" id="ARBA00032129"/>
    </source>
</evidence>
<dbReference type="Pfam" id="PF13911">
    <property type="entry name" value="AhpC-TSA_2"/>
    <property type="match status" value="1"/>
</dbReference>
<dbReference type="PANTHER" id="PTHR28630">
    <property type="match status" value="1"/>
</dbReference>
<gene>
    <name evidence="8" type="ORF">HPP92_020469</name>
</gene>
<evidence type="ECO:0000313" key="9">
    <source>
        <dbReference type="Proteomes" id="UP000636800"/>
    </source>
</evidence>
<comment type="subcellular location">
    <subcellularLocation>
        <location evidence="1">Cytoplasm</location>
    </subcellularLocation>
</comment>
<dbReference type="AlphaFoldDB" id="A0A835Q554"/>
<evidence type="ECO:0000256" key="2">
    <source>
        <dbReference type="ARBA" id="ARBA00022490"/>
    </source>
</evidence>
<comment type="caution">
    <text evidence="8">The sequence shown here is derived from an EMBL/GenBank/DDBJ whole genome shotgun (WGS) entry which is preliminary data.</text>
</comment>
<name>A0A835Q554_VANPL</name>
<keyword evidence="3" id="KW-0676">Redox-active center</keyword>
<comment type="similarity">
    <text evidence="4">Belongs to the peroxiredoxin-like PRXL2 family. PRXL2A subfamily.</text>
</comment>
<evidence type="ECO:0000256" key="4">
    <source>
        <dbReference type="ARBA" id="ARBA00023787"/>
    </source>
</evidence>
<evidence type="ECO:0000256" key="1">
    <source>
        <dbReference type="ARBA" id="ARBA00004496"/>
    </source>
</evidence>
<protein>
    <recommendedName>
        <fullName evidence="5">Peroxiredoxin-like 2A</fullName>
    </recommendedName>
    <alternativeName>
        <fullName evidence="7">Peroxiredoxin-like 2 activated in M-CSF stimulated monocytes</fullName>
    </alternativeName>
    <alternativeName>
        <fullName evidence="6">Redox-regulatory protein FAM213A</fullName>
    </alternativeName>
</protein>
<dbReference type="PANTHER" id="PTHR28630:SF31">
    <property type="entry name" value="PEROXIREDOXIN-LIKE 2A"/>
    <property type="match status" value="1"/>
</dbReference>
<evidence type="ECO:0000256" key="3">
    <source>
        <dbReference type="ARBA" id="ARBA00023284"/>
    </source>
</evidence>
<dbReference type="InterPro" id="IPR036249">
    <property type="entry name" value="Thioredoxin-like_sf"/>
</dbReference>